<dbReference type="Proteomes" id="UP001186974">
    <property type="component" value="Unassembled WGS sequence"/>
</dbReference>
<dbReference type="EMBL" id="JAWDJW010003255">
    <property type="protein sequence ID" value="KAK3077064.1"/>
    <property type="molecule type" value="Genomic_DNA"/>
</dbReference>
<reference evidence="1" key="1">
    <citation type="submission" date="2024-09" db="EMBL/GenBank/DDBJ databases">
        <title>Black Yeasts Isolated from many extreme environments.</title>
        <authorList>
            <person name="Coleine C."/>
            <person name="Stajich J.E."/>
            <person name="Selbmann L."/>
        </authorList>
    </citation>
    <scope>NUCLEOTIDE SEQUENCE</scope>
    <source>
        <strain evidence="1">CCFEE 5737</strain>
    </source>
</reference>
<proteinExistence type="predicted"/>
<keyword evidence="2" id="KW-1185">Reference proteome</keyword>
<sequence>GSLSDVPRLSTFWAPTGGITASQQADEDRGTSLLLQAGFIRQAHSGIWHLLPLGLRVQEKIERLVDKHMQSIGASKLSLSSITSEELWRKTGRYGGQNSEFLGVKDRRESGFLLAPTHEEEITALTKGILKSYKDLPLRLYQISRKYRDELRPRAGLLRAKEFLMKDLYTFDASQDAALQTYSVVRGAYKAFFDELGLPYLVAEADSGAMGGNLSHEYQFEAANGEDIVHVCSSSSCGYTANEEASLVDFPYVGDGPGTCPKCFLQSIEKKRAIEVGHTFHLGTRYSEPLDALVPGPGSAAEPVKLQMGCHGIGISRLIGAVASLTADARGLNWPRSIAPFQAVVIPKKGLEREALDLAKKFPGTDIVVDDREKPLPWKFKDAELIGYPTQIVV</sequence>
<protein>
    <submittedName>
        <fullName evidence="1">Uncharacterized protein</fullName>
    </submittedName>
</protein>
<name>A0ACC3DK36_9PEZI</name>
<evidence type="ECO:0000313" key="1">
    <source>
        <dbReference type="EMBL" id="KAK3077064.1"/>
    </source>
</evidence>
<evidence type="ECO:0000313" key="2">
    <source>
        <dbReference type="Proteomes" id="UP001186974"/>
    </source>
</evidence>
<gene>
    <name evidence="1" type="ORF">LTS18_011309</name>
</gene>
<organism evidence="1 2">
    <name type="scientific">Coniosporium uncinatum</name>
    <dbReference type="NCBI Taxonomy" id="93489"/>
    <lineage>
        <taxon>Eukaryota</taxon>
        <taxon>Fungi</taxon>
        <taxon>Dikarya</taxon>
        <taxon>Ascomycota</taxon>
        <taxon>Pezizomycotina</taxon>
        <taxon>Dothideomycetes</taxon>
        <taxon>Dothideomycetes incertae sedis</taxon>
        <taxon>Coniosporium</taxon>
    </lineage>
</organism>
<accession>A0ACC3DK36</accession>
<feature type="non-terminal residue" evidence="1">
    <location>
        <position position="1"/>
    </location>
</feature>
<feature type="non-terminal residue" evidence="1">
    <location>
        <position position="394"/>
    </location>
</feature>
<comment type="caution">
    <text evidence="1">The sequence shown here is derived from an EMBL/GenBank/DDBJ whole genome shotgun (WGS) entry which is preliminary data.</text>
</comment>